<evidence type="ECO:0000313" key="2">
    <source>
        <dbReference type="Proteomes" id="UP000436088"/>
    </source>
</evidence>
<name>A0A6A2YXT3_HIBSY</name>
<gene>
    <name evidence="1" type="ORF">F3Y22_tig00111151pilonHSYRG00120</name>
</gene>
<organism evidence="1 2">
    <name type="scientific">Hibiscus syriacus</name>
    <name type="common">Rose of Sharon</name>
    <dbReference type="NCBI Taxonomy" id="106335"/>
    <lineage>
        <taxon>Eukaryota</taxon>
        <taxon>Viridiplantae</taxon>
        <taxon>Streptophyta</taxon>
        <taxon>Embryophyta</taxon>
        <taxon>Tracheophyta</taxon>
        <taxon>Spermatophyta</taxon>
        <taxon>Magnoliopsida</taxon>
        <taxon>eudicotyledons</taxon>
        <taxon>Gunneridae</taxon>
        <taxon>Pentapetalae</taxon>
        <taxon>rosids</taxon>
        <taxon>malvids</taxon>
        <taxon>Malvales</taxon>
        <taxon>Malvaceae</taxon>
        <taxon>Malvoideae</taxon>
        <taxon>Hibiscus</taxon>
    </lineage>
</organism>
<dbReference type="InterPro" id="IPR027443">
    <property type="entry name" value="IPNS-like_sf"/>
</dbReference>
<dbReference type="SUPFAM" id="SSF51197">
    <property type="entry name" value="Clavaminate synthase-like"/>
    <property type="match status" value="1"/>
</dbReference>
<proteinExistence type="predicted"/>
<dbReference type="EMBL" id="VEPZ02001248">
    <property type="protein sequence ID" value="KAE8684139.1"/>
    <property type="molecule type" value="Genomic_DNA"/>
</dbReference>
<reference evidence="1" key="1">
    <citation type="submission" date="2019-09" db="EMBL/GenBank/DDBJ databases">
        <title>Draft genome information of white flower Hibiscus syriacus.</title>
        <authorList>
            <person name="Kim Y.-M."/>
        </authorList>
    </citation>
    <scope>NUCLEOTIDE SEQUENCE [LARGE SCALE GENOMIC DNA]</scope>
    <source>
        <strain evidence="1">YM2019G1</strain>
    </source>
</reference>
<dbReference type="Gene3D" id="2.60.120.330">
    <property type="entry name" value="B-lactam Antibiotic, Isopenicillin N Synthase, Chain"/>
    <property type="match status" value="1"/>
</dbReference>
<accession>A0A6A2YXT3</accession>
<dbReference type="AlphaFoldDB" id="A0A6A2YXT3"/>
<keyword evidence="2" id="KW-1185">Reference proteome</keyword>
<comment type="caution">
    <text evidence="1">The sequence shown here is derived from an EMBL/GenBank/DDBJ whole genome shotgun (WGS) entry which is preliminary data.</text>
</comment>
<protein>
    <submittedName>
        <fullName evidence="1">Uncharacterized protein</fullName>
    </submittedName>
</protein>
<dbReference type="Proteomes" id="UP000436088">
    <property type="component" value="Unassembled WGS sequence"/>
</dbReference>
<evidence type="ECO:0000313" key="1">
    <source>
        <dbReference type="EMBL" id="KAE8684139.1"/>
    </source>
</evidence>
<sequence length="174" mass="19681">MSSETVVRLPVIDFSKQELKPGSPEWDLVKFQFREALEDYCSFEASFDKVAELFISHKPYLGYHDATAKLLRESEAHVPGNIDQGLTNILWPQGNISFRKPVESFTQLAVGLEKTIRGMVLESFGVEKYMDELIDAANYNLRVIKYGKPQTDNEPTLGADAHTEKGWIVGKLNE</sequence>